<dbReference type="InterPro" id="IPR053140">
    <property type="entry name" value="GDSL_Rv0518-like"/>
</dbReference>
<dbReference type="SUPFAM" id="SSF49899">
    <property type="entry name" value="Concanavalin A-like lectins/glucanases"/>
    <property type="match status" value="1"/>
</dbReference>
<feature type="signal peptide" evidence="4">
    <location>
        <begin position="1"/>
        <end position="36"/>
    </location>
</feature>
<feature type="chain" id="PRO_5046552185" evidence="4">
    <location>
        <begin position="37"/>
        <end position="1916"/>
    </location>
</feature>
<reference evidence="6 7" key="1">
    <citation type="submission" date="2023-12" db="EMBL/GenBank/DDBJ databases">
        <title>Streptomyces sp. V4-01.</title>
        <authorList>
            <person name="Somphong A."/>
            <person name="Phongsopitanun W."/>
        </authorList>
    </citation>
    <scope>NUCLEOTIDE SEQUENCE [LARGE SCALE GENOMIC DNA]</scope>
    <source>
        <strain evidence="6 7">V4-01</strain>
    </source>
</reference>
<dbReference type="SUPFAM" id="SSF52266">
    <property type="entry name" value="SGNH hydrolase"/>
    <property type="match status" value="1"/>
</dbReference>
<gene>
    <name evidence="6" type="ORF">V2S66_00715</name>
</gene>
<dbReference type="PANTHER" id="PTHR43784:SF2">
    <property type="entry name" value="GDSL-LIKE LIPASE_ACYLHYDROLASE, PUTATIVE (AFU_ORTHOLOGUE AFUA_2G00820)-RELATED"/>
    <property type="match status" value="1"/>
</dbReference>
<feature type="region of interest" description="Disordered" evidence="3">
    <location>
        <begin position="272"/>
        <end position="306"/>
    </location>
</feature>
<dbReference type="InterPro" id="IPR013517">
    <property type="entry name" value="FG-GAP"/>
</dbReference>
<name>A0ABU7P5V4_9ACTN</name>
<evidence type="ECO:0000313" key="7">
    <source>
        <dbReference type="Proteomes" id="UP001344658"/>
    </source>
</evidence>
<dbReference type="Gene3D" id="2.60.120.200">
    <property type="match status" value="1"/>
</dbReference>
<dbReference type="Gene3D" id="3.40.50.1110">
    <property type="entry name" value="SGNH hydrolase"/>
    <property type="match status" value="1"/>
</dbReference>
<dbReference type="SMART" id="SM00560">
    <property type="entry name" value="LamGL"/>
    <property type="match status" value="1"/>
</dbReference>
<dbReference type="InterPro" id="IPR028994">
    <property type="entry name" value="Integrin_alpha_N"/>
</dbReference>
<dbReference type="InterPro" id="IPR013320">
    <property type="entry name" value="ConA-like_dom_sf"/>
</dbReference>
<evidence type="ECO:0000256" key="2">
    <source>
        <dbReference type="ARBA" id="ARBA00023157"/>
    </source>
</evidence>
<dbReference type="Pfam" id="PF13517">
    <property type="entry name" value="FG-GAP_3"/>
    <property type="match status" value="1"/>
</dbReference>
<evidence type="ECO:0000256" key="1">
    <source>
        <dbReference type="ARBA" id="ARBA00022729"/>
    </source>
</evidence>
<evidence type="ECO:0000256" key="4">
    <source>
        <dbReference type="SAM" id="SignalP"/>
    </source>
</evidence>
<protein>
    <submittedName>
        <fullName evidence="6">FG-GAP-like repeat-containing protein</fullName>
    </submittedName>
</protein>
<keyword evidence="1 4" id="KW-0732">Signal</keyword>
<keyword evidence="7" id="KW-1185">Reference proteome</keyword>
<keyword evidence="2" id="KW-1015">Disulfide bond</keyword>
<dbReference type="InterPro" id="IPR036514">
    <property type="entry name" value="SGNH_hydro_sf"/>
</dbReference>
<evidence type="ECO:0000256" key="3">
    <source>
        <dbReference type="SAM" id="MobiDB-lite"/>
    </source>
</evidence>
<organism evidence="6 7">
    <name type="scientific">Actinacidiphila polyblastidii</name>
    <dbReference type="NCBI Taxonomy" id="3110430"/>
    <lineage>
        <taxon>Bacteria</taxon>
        <taxon>Bacillati</taxon>
        <taxon>Actinomycetota</taxon>
        <taxon>Actinomycetes</taxon>
        <taxon>Kitasatosporales</taxon>
        <taxon>Streptomycetaceae</taxon>
        <taxon>Actinacidiphila</taxon>
    </lineage>
</organism>
<dbReference type="EMBL" id="JAZEWV010000001">
    <property type="protein sequence ID" value="MEE4540487.1"/>
    <property type="molecule type" value="Genomic_DNA"/>
</dbReference>
<feature type="region of interest" description="Disordered" evidence="3">
    <location>
        <begin position="1446"/>
        <end position="1465"/>
    </location>
</feature>
<sequence length="1916" mass="196590">MKRRLTTPPRRRGRTALTAVMALWTAGTVGLTSAHAADRSAGAAAASLPGRTQPVAHRAAMPGNLVPLPSGYGLTAADQAAMKSAAETARRSGKQTLVDSLTTPVDAVVAEPSGAFMLSANAEPVRVRRGHGWTPVDLKLTRQAGGGWAPAATAYGTVTFSGGGDAPLAVTRSGTTSVSLTWPTALPAPVVDGASATYRSVLPGVDLVMSATADGGLSDVLVIRSAQAAKRLASVRLTTAVHGGKLGVARDGGLAVTDTRGALVADGATPVQWDSNTRLPSPDPEDAKTAARSGAKVAADRSDAGHPGLAARLAPVKVRTAPGSMTLVPDARMLASRSTVWPVYADPSVNWHPATGGTPQFDEVKQGCPGNSFTNQTGSLADNGYLGVGYNGWQEGSCYTGDEHAIYQWNLPKAIWGSDVHSAEVDATDVYSASCGTTATVNLHWSKGMGSGTDWSNRPGYNSYSTSSSFGPSYNPTYCPNNGSTTNGFNVLTPVKSSAAAHASTFTVTLSEDSLESKHNDLGFKRFTHNPTLQVFFNNAPNAPTAATMAAVAGADDAACDTVSPYPYMGKTIASTPPVLRAKVSDPNADKLQATFQYWINGQTTMHTVNSGDNLSSGTYATASLTSAFMSSLTNGQTVDWNVKVTDGMDSTAYTQSPTCHFVAEPTAPDTPAVTSESNLYPNTDVTDAVVGATYGTAGKFDISGAGTAATKFVYNLDVPPTKVNPPAAQTVTAASNKATVTVTPPSPGPHTLWVYAVDAAGDDSGDFAYPFLAAGHTGTTCASLAACFDNTAISSDTATTQADIDGSGDSFSATDLAGAGWPSAGKVTVDGATFALPAFGAGQKDNVLAANQTVTYSGSGSALEFLATSTNAGLATPGAIDGDSTAPYVPAGTAVSGSYCFSGTDPVGACAATGTITYTDGTSTSYDLTVPNWWDVGTSLPAVVLPHRNDSTGSHASPHGLFAFSVPIDPARTIASVTLPDVSDHVGNNAQTLHIFGMSTRNTTKGTPEANGTYSPAATGQSWTGAWANPNESNSNLLSGGANYSNQTFRTALQPSMSGTTVRIKLDNGEGTSKLSIGHTTVALSSSATAFTSVPTGTIKSLTFGGAQSVTVPVGGVVYSDPVSFTVTAGHLLLVSYQLTNSVPYVITHSYANGSYTYVSAIGSGDLTTGTSATPFTTNAAAYGNFTQLIAGLDVQGAGVPTEAVLGDHLADPFQPNTTPPNSNGYRVSDALAGAEPTTPQPFGVLAEGIESNQLMTDNPEQYQGSAIGGPAVLSRIDRDILDQPGINTVVLDEGLEDLLGGSTTNADLEDNGYTALVQQLQAWGINVVLTSLTPCEGYAGDGATANDPCTSAVDDSRTDVNAFLGGMNLGNPWGTPAVYFADFDAAVAAPNAYRGEERLAPWADSGDHVNLSLAGYGALSDSLMTPQDTWNADDGNDMPVATDTAATDTPQTPGTILNPGTGNAPLTLSATGASWGDDSLRGTVLNLDGATGTATSTTPVLNTQASFSVSAWVRLPSLPTHDMTVAAQEGTQNSSFRLQYNYSHATAPGWALTTAGADTSGAALTTAYASGAAASTWTHLVGVYNAAARTTQLYVNGTLAGSATGVTLWNAPNAYTVGRGLYNGSQTDFLSGSVSGVQSYDYALTANQAGALYQQNTAGGGPYTFADTVDFDGDGLPDLVAETASGDIWMFPGDGGHGPSTTTATLVGWGFSAYTLAGIADFNGDGYQDIVARDSTGLLWIYPGDAAHDTSTARVEIGTGWSTYTFAGVRDWNGDGHPDVVATDSSGSLWNYPSSGTINGTSTLGTRVKAGTSWSTYTLEGMTDWDKDGHMDLVAMDSTGLLWLYPGDAAHDTSTARVQIGTGWTNYTVAGLPDWTGDGNADIVARGPGGLLWMYPGPGTRAGAGTRHQLGIGW</sequence>
<feature type="compositionally biased region" description="Low complexity" evidence="3">
    <location>
        <begin position="1446"/>
        <end position="1457"/>
    </location>
</feature>
<dbReference type="SUPFAM" id="SSF69318">
    <property type="entry name" value="Integrin alpha N-terminal domain"/>
    <property type="match status" value="1"/>
</dbReference>
<accession>A0ABU7P5V4</accession>
<dbReference type="Proteomes" id="UP001344658">
    <property type="component" value="Unassembled WGS sequence"/>
</dbReference>
<evidence type="ECO:0000259" key="5">
    <source>
        <dbReference type="SMART" id="SM00560"/>
    </source>
</evidence>
<dbReference type="RefSeq" id="WP_330792239.1">
    <property type="nucleotide sequence ID" value="NZ_JAZEWV010000001.1"/>
</dbReference>
<comment type="caution">
    <text evidence="6">The sequence shown here is derived from an EMBL/GenBank/DDBJ whole genome shotgun (WGS) entry which is preliminary data.</text>
</comment>
<feature type="domain" description="LamG-like jellyroll fold" evidence="5">
    <location>
        <begin position="1507"/>
        <end position="1649"/>
    </location>
</feature>
<dbReference type="Pfam" id="PF13385">
    <property type="entry name" value="Laminin_G_3"/>
    <property type="match status" value="1"/>
</dbReference>
<proteinExistence type="predicted"/>
<evidence type="ECO:0000313" key="6">
    <source>
        <dbReference type="EMBL" id="MEE4540487.1"/>
    </source>
</evidence>
<dbReference type="InterPro" id="IPR006558">
    <property type="entry name" value="LamG-like"/>
</dbReference>
<dbReference type="PANTHER" id="PTHR43784">
    <property type="entry name" value="GDSL-LIKE LIPASE/ACYLHYDROLASE, PUTATIVE (AFU_ORTHOLOGUE AFUA_2G00820)-RELATED"/>
    <property type="match status" value="1"/>
</dbReference>